<evidence type="ECO:0000256" key="8">
    <source>
        <dbReference type="SAM" id="MobiDB-lite"/>
    </source>
</evidence>
<keyword evidence="7" id="KW-0413">Isomerase</keyword>
<dbReference type="PROSITE" id="PS51169">
    <property type="entry name" value="CHORISMATE_MUT_3"/>
    <property type="match status" value="1"/>
</dbReference>
<dbReference type="EMBL" id="JBBJCI010000125">
    <property type="protein sequence ID" value="KAK7247864.1"/>
    <property type="molecule type" value="Genomic_DNA"/>
</dbReference>
<reference evidence="10 11" key="1">
    <citation type="submission" date="2024-03" db="EMBL/GenBank/DDBJ databases">
        <title>Aureococcus anophagefferens CCMP1851 and Kratosvirus quantuckense: Draft genome of a second virus-susceptible host strain in the model system.</title>
        <authorList>
            <person name="Chase E."/>
            <person name="Truchon A.R."/>
            <person name="Schepens W."/>
            <person name="Wilhelm S.W."/>
        </authorList>
    </citation>
    <scope>NUCLEOTIDE SEQUENCE [LARGE SCALE GENOMIC DNA]</scope>
    <source>
        <strain evidence="10 11">CCMP1851</strain>
    </source>
</reference>
<sequence>MRPTRSSAVARLVACVCALRPQPSLAYGDRRSPGRPAPAYRSRGSTTTTRAAPSADASAFTLDSVRASLIRQEETIIYSLIERTQFAVNGEVYDKRGATFAEGDIADALKSNPAGCSFLDMMLYETEQCHARARRYLSPEEYPFFPGDVAPPALPPLAYPEIIRDDGQNINDQILAAYLDFVVPRGCAPGDDGQHGSTAIADIACLQALSRRVHFGKFVAESKFAADADAFRDLAARGDVPGIHALLENVAVEDNVVRRAMLKAVTFGQDAFSGMDPGYKVEPTLVASIYRNMIIPLTKQVQVTYLLERLGHGDKVPKQPDDWPPYLRAFARADTDPTTFLGY</sequence>
<dbReference type="Pfam" id="PF01817">
    <property type="entry name" value="CM_2"/>
    <property type="match status" value="1"/>
</dbReference>
<comment type="caution">
    <text evidence="10">The sequence shown here is derived from an EMBL/GenBank/DDBJ whole genome shotgun (WGS) entry which is preliminary data.</text>
</comment>
<dbReference type="Gene3D" id="1.10.590.10">
    <property type="entry name" value="Chorismate mutase, AroQ class superfamily, eukaryotic"/>
    <property type="match status" value="1"/>
</dbReference>
<dbReference type="SUPFAM" id="SSF48600">
    <property type="entry name" value="Chorismate mutase II"/>
    <property type="match status" value="1"/>
</dbReference>
<feature type="region of interest" description="Disordered" evidence="8">
    <location>
        <begin position="27"/>
        <end position="54"/>
    </location>
</feature>
<organism evidence="10 11">
    <name type="scientific">Aureococcus anophagefferens</name>
    <name type="common">Harmful bloom alga</name>
    <dbReference type="NCBI Taxonomy" id="44056"/>
    <lineage>
        <taxon>Eukaryota</taxon>
        <taxon>Sar</taxon>
        <taxon>Stramenopiles</taxon>
        <taxon>Ochrophyta</taxon>
        <taxon>Pelagophyceae</taxon>
        <taxon>Pelagomonadales</taxon>
        <taxon>Pelagomonadaceae</taxon>
        <taxon>Aureococcus</taxon>
    </lineage>
</organism>
<name>A0ABR1G419_AURAN</name>
<dbReference type="EC" id="5.4.99.5" evidence="3"/>
<evidence type="ECO:0000256" key="3">
    <source>
        <dbReference type="ARBA" id="ARBA00012404"/>
    </source>
</evidence>
<feature type="domain" description="Chorismate mutase" evidence="9">
    <location>
        <begin position="199"/>
        <end position="302"/>
    </location>
</feature>
<dbReference type="InterPro" id="IPR036263">
    <property type="entry name" value="Chorismate_II_sf"/>
</dbReference>
<evidence type="ECO:0000313" key="10">
    <source>
        <dbReference type="EMBL" id="KAK7247864.1"/>
    </source>
</evidence>
<dbReference type="InterPro" id="IPR037039">
    <property type="entry name" value="CM_AroQ_sf_eucaryotic"/>
</dbReference>
<keyword evidence="11" id="KW-1185">Reference proteome</keyword>
<evidence type="ECO:0000256" key="5">
    <source>
        <dbReference type="ARBA" id="ARBA00022605"/>
    </source>
</evidence>
<accession>A0ABR1G419</accession>
<dbReference type="InterPro" id="IPR002701">
    <property type="entry name" value="CM_II_prokaryot"/>
</dbReference>
<dbReference type="InterPro" id="IPR008238">
    <property type="entry name" value="Chorismate_mutase_AroQ_euk"/>
</dbReference>
<keyword evidence="6" id="KW-0057">Aromatic amino acid biosynthesis</keyword>
<feature type="compositionally biased region" description="Low complexity" evidence="8">
    <location>
        <begin position="39"/>
        <end position="54"/>
    </location>
</feature>
<comment type="pathway">
    <text evidence="2">Metabolic intermediate biosynthesis; prephenate biosynthesis; prephenate from chorismate: step 1/1.</text>
</comment>
<protein>
    <recommendedName>
        <fullName evidence="3">chorismate mutase</fullName>
        <ecNumber evidence="3">5.4.99.5</ecNumber>
    </recommendedName>
</protein>
<evidence type="ECO:0000256" key="4">
    <source>
        <dbReference type="ARBA" id="ARBA00022490"/>
    </source>
</evidence>
<dbReference type="NCBIfam" id="TIGR01802">
    <property type="entry name" value="CM_pl-yst"/>
    <property type="match status" value="1"/>
</dbReference>
<evidence type="ECO:0000256" key="6">
    <source>
        <dbReference type="ARBA" id="ARBA00023141"/>
    </source>
</evidence>
<dbReference type="PANTHER" id="PTHR21145:SF12">
    <property type="entry name" value="CHORISMATE MUTASE"/>
    <property type="match status" value="1"/>
</dbReference>
<evidence type="ECO:0000256" key="1">
    <source>
        <dbReference type="ARBA" id="ARBA00004496"/>
    </source>
</evidence>
<dbReference type="Proteomes" id="UP001363151">
    <property type="component" value="Unassembled WGS sequence"/>
</dbReference>
<gene>
    <name evidence="10" type="primary">ARO7</name>
    <name evidence="10" type="ORF">SO694_00120050</name>
</gene>
<evidence type="ECO:0000256" key="2">
    <source>
        <dbReference type="ARBA" id="ARBA00004817"/>
    </source>
</evidence>
<evidence type="ECO:0000313" key="11">
    <source>
        <dbReference type="Proteomes" id="UP001363151"/>
    </source>
</evidence>
<proteinExistence type="predicted"/>
<evidence type="ECO:0000256" key="7">
    <source>
        <dbReference type="ARBA" id="ARBA00023235"/>
    </source>
</evidence>
<evidence type="ECO:0000259" key="9">
    <source>
        <dbReference type="Pfam" id="PF01817"/>
    </source>
</evidence>
<dbReference type="PANTHER" id="PTHR21145">
    <property type="entry name" value="CHORISMATE MUTASE"/>
    <property type="match status" value="1"/>
</dbReference>
<keyword evidence="4" id="KW-0963">Cytoplasm</keyword>
<comment type="subcellular location">
    <subcellularLocation>
        <location evidence="1">Cytoplasm</location>
    </subcellularLocation>
</comment>
<keyword evidence="5" id="KW-0028">Amino-acid biosynthesis</keyword>